<dbReference type="InterPro" id="IPR001619">
    <property type="entry name" value="Sec1-like"/>
</dbReference>
<dbReference type="PIRSF" id="PIRSF005715">
    <property type="entry name" value="VPS45_Sec1"/>
    <property type="match status" value="1"/>
</dbReference>
<gene>
    <name evidence="2" type="ORF">O0I10_000212</name>
</gene>
<dbReference type="Gene3D" id="3.40.50.2060">
    <property type="match status" value="1"/>
</dbReference>
<dbReference type="GeneID" id="83207634"/>
<keyword evidence="3" id="KW-1185">Reference proteome</keyword>
<dbReference type="Pfam" id="PF00995">
    <property type="entry name" value="Sec1"/>
    <property type="match status" value="1"/>
</dbReference>
<dbReference type="InterPro" id="IPR043127">
    <property type="entry name" value="Sec-1-like_dom3a"/>
</dbReference>
<dbReference type="InterPro" id="IPR043154">
    <property type="entry name" value="Sec-1-like_dom1"/>
</dbReference>
<dbReference type="Gene3D" id="3.90.830.10">
    <property type="entry name" value="Syntaxin Binding Protein 1, Chain A, domain 2"/>
    <property type="match status" value="1"/>
</dbReference>
<protein>
    <submittedName>
        <fullName evidence="2">Uncharacterized protein</fullName>
    </submittedName>
</protein>
<dbReference type="Proteomes" id="UP001234581">
    <property type="component" value="Unassembled WGS sequence"/>
</dbReference>
<dbReference type="SUPFAM" id="SSF56815">
    <property type="entry name" value="Sec1/munc18-like (SM) proteins"/>
    <property type="match status" value="1"/>
</dbReference>
<evidence type="ECO:0000313" key="3">
    <source>
        <dbReference type="Proteomes" id="UP001234581"/>
    </source>
</evidence>
<sequence length="656" mass="73619">MQSPIIVDSGTEDRSLRSEQYAAVASMLNLNATHADNVLETTPAPTSSNSNENGGMLWKALIFDKFGQDIISSIMRVNDLRENGVTVHMLLSQDRSSLPDVPAVYFVEPTSENVKKICEDMSRGLYESYYINFCSTIPRPILEELASTTAANETSDQVTQVYDQYLNFICTNPDVFSLNQSQVFVTLNNPGAPESLIDETIDKAVNSLFSVIVTMGVIPIIRCPRGNAAEMIATKLDSKLRDHVMNSRANLFSNSSSNLQRPVLILLDRNMDLTPMLSHSWTYQSLIHDVLEMKLNRITIEADEKINQTRKSYDIENKDYFWSRNASNPFPQVAEDIDVELNKYKSDAAEITRMSGVNSLEDVNQLDLSNNTKTLKSAITALPELTARKATLDLHMNVATALLNKIKDRQLDTFFQIEENITRQNKNLLLEVIRDQEKKNPEDKMRLFLIYYLSTADEVPKEDMDAYEKALGEAGCDMTPLEYIKRVRQLMRMTSMISSPSVGQSSGFSQNDLFRGFSSIGNKLTDRLKEGGLGGSFDNLLSGVKNLLPARKELVISKIVGDIMNPPQNEPSKADDYLYFDPKLSRNSRAPRQHKASFQEAIVFVVGGGNYVEYQNLQEIANQNNQKKKITYGSTAILSPHEFLDQLATLGRESNA</sequence>
<dbReference type="InterPro" id="IPR036045">
    <property type="entry name" value="Sec1-like_sf"/>
</dbReference>
<dbReference type="RefSeq" id="XP_058348849.1">
    <property type="nucleotide sequence ID" value="XM_058480326.1"/>
</dbReference>
<dbReference type="PANTHER" id="PTHR11679">
    <property type="entry name" value="VESICLE PROTEIN SORTING-ASSOCIATED"/>
    <property type="match status" value="1"/>
</dbReference>
<dbReference type="Gene3D" id="3.40.50.1910">
    <property type="match status" value="1"/>
</dbReference>
<dbReference type="AlphaFoldDB" id="A0AAD7Y503"/>
<comment type="similarity">
    <text evidence="1">Belongs to the STXBP/unc-18/SEC1 family.</text>
</comment>
<dbReference type="GO" id="GO:0016192">
    <property type="term" value="P:vesicle-mediated transport"/>
    <property type="evidence" value="ECO:0007669"/>
    <property type="project" value="InterPro"/>
</dbReference>
<proteinExistence type="inferred from homology"/>
<accession>A0AAD7Y503</accession>
<dbReference type="Gene3D" id="1.25.40.60">
    <property type="match status" value="1"/>
</dbReference>
<dbReference type="InterPro" id="IPR027482">
    <property type="entry name" value="Sec1-like_dom2"/>
</dbReference>
<name>A0AAD7Y503_9FUNG</name>
<evidence type="ECO:0000256" key="1">
    <source>
        <dbReference type="ARBA" id="ARBA00009884"/>
    </source>
</evidence>
<reference evidence="2 3" key="1">
    <citation type="submission" date="2023-03" db="EMBL/GenBank/DDBJ databases">
        <title>Genome sequence of Lichtheimia ornata CBS 291.66.</title>
        <authorList>
            <person name="Mohabir J.T."/>
            <person name="Shea T.P."/>
            <person name="Kurbessoian T."/>
            <person name="Berby B."/>
            <person name="Fontaine J."/>
            <person name="Livny J."/>
            <person name="Gnirke A."/>
            <person name="Stajich J.E."/>
            <person name="Cuomo C.A."/>
        </authorList>
    </citation>
    <scope>NUCLEOTIDE SEQUENCE [LARGE SCALE GENOMIC DNA]</scope>
    <source>
        <strain evidence="2">CBS 291.66</strain>
    </source>
</reference>
<organism evidence="2 3">
    <name type="scientific">Lichtheimia ornata</name>
    <dbReference type="NCBI Taxonomy" id="688661"/>
    <lineage>
        <taxon>Eukaryota</taxon>
        <taxon>Fungi</taxon>
        <taxon>Fungi incertae sedis</taxon>
        <taxon>Mucoromycota</taxon>
        <taxon>Mucoromycotina</taxon>
        <taxon>Mucoromycetes</taxon>
        <taxon>Mucorales</taxon>
        <taxon>Lichtheimiaceae</taxon>
        <taxon>Lichtheimia</taxon>
    </lineage>
</organism>
<evidence type="ECO:0000313" key="2">
    <source>
        <dbReference type="EMBL" id="KAJ8663937.1"/>
    </source>
</evidence>
<dbReference type="EMBL" id="JARTCD010000001">
    <property type="protein sequence ID" value="KAJ8663937.1"/>
    <property type="molecule type" value="Genomic_DNA"/>
</dbReference>
<comment type="caution">
    <text evidence="2">The sequence shown here is derived from an EMBL/GenBank/DDBJ whole genome shotgun (WGS) entry which is preliminary data.</text>
</comment>